<evidence type="ECO:0000256" key="2">
    <source>
        <dbReference type="SAM" id="MobiDB-lite"/>
    </source>
</evidence>
<dbReference type="RefSeq" id="WP_186835970.1">
    <property type="nucleotide sequence ID" value="NZ_JACOPD010000001.1"/>
</dbReference>
<organism evidence="6 7">
    <name type="scientific">Lachnospira hominis</name>
    <name type="common">ex Liu et al. 2021</name>
    <dbReference type="NCBI Taxonomy" id="2763051"/>
    <lineage>
        <taxon>Bacteria</taxon>
        <taxon>Bacillati</taxon>
        <taxon>Bacillota</taxon>
        <taxon>Clostridia</taxon>
        <taxon>Lachnospirales</taxon>
        <taxon>Lachnospiraceae</taxon>
        <taxon>Lachnospira</taxon>
    </lineage>
</organism>
<evidence type="ECO:0000313" key="7">
    <source>
        <dbReference type="Proteomes" id="UP000628463"/>
    </source>
</evidence>
<dbReference type="InterPro" id="IPR050570">
    <property type="entry name" value="Cell_wall_metabolism_enzyme"/>
</dbReference>
<keyword evidence="1 3" id="KW-0732">Signal</keyword>
<protein>
    <submittedName>
        <fullName evidence="6">Peptidoglycan DD-metalloendopeptidase family protein</fullName>
    </submittedName>
</protein>
<feature type="signal peptide" evidence="3">
    <location>
        <begin position="1"/>
        <end position="25"/>
    </location>
</feature>
<evidence type="ECO:0000256" key="3">
    <source>
        <dbReference type="SAM" id="SignalP"/>
    </source>
</evidence>
<gene>
    <name evidence="6" type="ORF">H8S01_01810</name>
</gene>
<dbReference type="EMBL" id="JACOPD010000001">
    <property type="protein sequence ID" value="MBC5679700.1"/>
    <property type="molecule type" value="Genomic_DNA"/>
</dbReference>
<dbReference type="Gene3D" id="6.10.250.3150">
    <property type="match status" value="1"/>
</dbReference>
<feature type="domain" description="M23ase beta-sheet core" evidence="4">
    <location>
        <begin position="304"/>
        <end position="402"/>
    </location>
</feature>
<feature type="region of interest" description="Disordered" evidence="2">
    <location>
        <begin position="42"/>
        <end position="64"/>
    </location>
</feature>
<sequence>MKKTTILKFVATLLCLALCASSVMALSNGLFAAKKVAASDLDDVKQEKEDKEQQRKDVQKKMDEYKASAQDTKEYMAILDAQMSELNGSLYELQIKMEDLNTQIDETTQNLEAAQEDAASQYEMMKLRIKFMYEHNEESYLALILTSESMGEMLNRAEYVTKISSYDRDMLTKYEETIKYIAEAKQQLEDDYTELADTQSQLESQRDELAQMQAEKESELANYNSLIASSKAQETELSSDISGLTSEIERIERELEEQNRNNNNNNGGNSGGSTDIPSTGVFLWPTESRRITSDYGDTDGRTSPHIGIDIGATKPGVWGDPIYAADGGRVVRAEYNWSAGNWLWIDHGNGLYSIYMHCSEFLVRVGQTVNRGDKIALMGSTGESTGAHLHFSVRYGGTYVNPWGYLR</sequence>
<feature type="domain" description="Peptidoglycan hydrolase PcsB coiled-coil" evidence="5">
    <location>
        <begin position="113"/>
        <end position="181"/>
    </location>
</feature>
<dbReference type="Gene3D" id="2.70.70.10">
    <property type="entry name" value="Glucose Permease (Domain IIA)"/>
    <property type="match status" value="1"/>
</dbReference>
<dbReference type="PANTHER" id="PTHR21666">
    <property type="entry name" value="PEPTIDASE-RELATED"/>
    <property type="match status" value="1"/>
</dbReference>
<dbReference type="CDD" id="cd12797">
    <property type="entry name" value="M23_peptidase"/>
    <property type="match status" value="1"/>
</dbReference>
<dbReference type="InterPro" id="IPR011055">
    <property type="entry name" value="Dup_hybrid_motif"/>
</dbReference>
<feature type="chain" id="PRO_5047484553" evidence="3">
    <location>
        <begin position="26"/>
        <end position="407"/>
    </location>
</feature>
<proteinExistence type="predicted"/>
<accession>A0ABR7FWW8</accession>
<dbReference type="InterPro" id="IPR016047">
    <property type="entry name" value="M23ase_b-sheet_dom"/>
</dbReference>
<dbReference type="PANTHER" id="PTHR21666:SF270">
    <property type="entry name" value="MUREIN HYDROLASE ACTIVATOR ENVC"/>
    <property type="match status" value="1"/>
</dbReference>
<comment type="caution">
    <text evidence="6">The sequence shown here is derived from an EMBL/GenBank/DDBJ whole genome shotgun (WGS) entry which is preliminary data.</text>
</comment>
<evidence type="ECO:0000313" key="6">
    <source>
        <dbReference type="EMBL" id="MBC5679700.1"/>
    </source>
</evidence>
<evidence type="ECO:0000259" key="5">
    <source>
        <dbReference type="Pfam" id="PF24568"/>
    </source>
</evidence>
<dbReference type="Pfam" id="PF24568">
    <property type="entry name" value="CC_PcsB"/>
    <property type="match status" value="1"/>
</dbReference>
<reference evidence="6 7" key="1">
    <citation type="submission" date="2020-08" db="EMBL/GenBank/DDBJ databases">
        <title>Genome public.</title>
        <authorList>
            <person name="Liu C."/>
            <person name="Sun Q."/>
        </authorList>
    </citation>
    <scope>NUCLEOTIDE SEQUENCE [LARGE SCALE GENOMIC DNA]</scope>
    <source>
        <strain evidence="6 7">NSJ-43</strain>
    </source>
</reference>
<dbReference type="InterPro" id="IPR057309">
    <property type="entry name" value="PcsB_CC"/>
</dbReference>
<name>A0ABR7FWW8_9FIRM</name>
<keyword evidence="7" id="KW-1185">Reference proteome</keyword>
<evidence type="ECO:0000259" key="4">
    <source>
        <dbReference type="Pfam" id="PF01551"/>
    </source>
</evidence>
<evidence type="ECO:0000256" key="1">
    <source>
        <dbReference type="ARBA" id="ARBA00022729"/>
    </source>
</evidence>
<feature type="region of interest" description="Disordered" evidence="2">
    <location>
        <begin position="259"/>
        <end position="278"/>
    </location>
</feature>
<dbReference type="Proteomes" id="UP000628463">
    <property type="component" value="Unassembled WGS sequence"/>
</dbReference>
<dbReference type="Pfam" id="PF01551">
    <property type="entry name" value="Peptidase_M23"/>
    <property type="match status" value="1"/>
</dbReference>
<dbReference type="SUPFAM" id="SSF51261">
    <property type="entry name" value="Duplicated hybrid motif"/>
    <property type="match status" value="1"/>
</dbReference>